<proteinExistence type="predicted"/>
<dbReference type="AlphaFoldDB" id="A0A075H1E3"/>
<name>A0A075H1E3_9EURY</name>
<reference evidence="1" key="1">
    <citation type="journal article" date="2014" name="Genome Biol. Evol.">
        <title>Pangenome evidence for extensive interdomain horizontal transfer affecting lineage core and shell genes in uncultured planktonic thaumarchaeota and euryarchaeota.</title>
        <authorList>
            <person name="Deschamps P."/>
            <person name="Zivanovic Y."/>
            <person name="Moreira D."/>
            <person name="Rodriguez-Valera F."/>
            <person name="Lopez-Garcia P."/>
        </authorList>
    </citation>
    <scope>NUCLEOTIDE SEQUENCE</scope>
</reference>
<dbReference type="Gene3D" id="3.40.30.10">
    <property type="entry name" value="Glutaredoxin"/>
    <property type="match status" value="1"/>
</dbReference>
<organism evidence="1">
    <name type="scientific">uncultured marine group II/III euryarchaeote KM3_41_F08</name>
    <dbReference type="NCBI Taxonomy" id="1456446"/>
    <lineage>
        <taxon>Archaea</taxon>
        <taxon>Methanobacteriati</taxon>
        <taxon>Methanobacteriota</taxon>
        <taxon>environmental samples</taxon>
    </lineage>
</organism>
<dbReference type="SUPFAM" id="SSF52833">
    <property type="entry name" value="Thioredoxin-like"/>
    <property type="match status" value="1"/>
</dbReference>
<sequence>MKRLKVAAKEEGISGVRVQKSGCLDFCENGISCVVYPEAVWYSIKNPDEDIPAILEHLRTGVPAETCRMKLED</sequence>
<evidence type="ECO:0000313" key="1">
    <source>
        <dbReference type="EMBL" id="AIF09904.1"/>
    </source>
</evidence>
<protein>
    <submittedName>
        <fullName evidence="1">Ferredoxin</fullName>
    </submittedName>
</protein>
<dbReference type="InterPro" id="IPR036249">
    <property type="entry name" value="Thioredoxin-like_sf"/>
</dbReference>
<dbReference type="EMBL" id="KF900876">
    <property type="protein sequence ID" value="AIF09904.1"/>
    <property type="molecule type" value="Genomic_DNA"/>
</dbReference>
<accession>A0A075H1E3</accession>
<dbReference type="CDD" id="cd02980">
    <property type="entry name" value="TRX_Fd_family"/>
    <property type="match status" value="1"/>
</dbReference>